<feature type="compositionally biased region" description="Pro residues" evidence="13">
    <location>
        <begin position="492"/>
        <end position="506"/>
    </location>
</feature>
<gene>
    <name evidence="15" type="primary">DBR1</name>
    <name evidence="15" type="ORF">HDU87_007681</name>
</gene>
<dbReference type="CDD" id="cd00844">
    <property type="entry name" value="MPP_Dbr1_N"/>
    <property type="match status" value="1"/>
</dbReference>
<dbReference type="Proteomes" id="UP001212152">
    <property type="component" value="Unassembled WGS sequence"/>
</dbReference>
<keyword evidence="6" id="KW-0507">mRNA processing</keyword>
<dbReference type="EMBL" id="JADGJQ010000072">
    <property type="protein sequence ID" value="KAJ3173307.1"/>
    <property type="molecule type" value="Genomic_DNA"/>
</dbReference>
<dbReference type="GO" id="GO:0046872">
    <property type="term" value="F:metal ion binding"/>
    <property type="evidence" value="ECO:0007669"/>
    <property type="project" value="UniProtKB-KW"/>
</dbReference>
<dbReference type="GO" id="GO:0005634">
    <property type="term" value="C:nucleus"/>
    <property type="evidence" value="ECO:0007669"/>
    <property type="project" value="UniProtKB-SubCell"/>
</dbReference>
<evidence type="ECO:0000256" key="2">
    <source>
        <dbReference type="ARBA" id="ARBA00001947"/>
    </source>
</evidence>
<evidence type="ECO:0000256" key="8">
    <source>
        <dbReference type="ARBA" id="ARBA00022801"/>
    </source>
</evidence>
<evidence type="ECO:0000256" key="11">
    <source>
        <dbReference type="ARBA" id="ARBA00023211"/>
    </source>
</evidence>
<evidence type="ECO:0000256" key="1">
    <source>
        <dbReference type="ARBA" id="ARBA00001936"/>
    </source>
</evidence>
<comment type="caution">
    <text evidence="15">The sequence shown here is derived from an EMBL/GenBank/DDBJ whole genome shotgun (WGS) entry which is preliminary data.</text>
</comment>
<dbReference type="AlphaFoldDB" id="A0AAD5TEX7"/>
<dbReference type="InterPro" id="IPR007708">
    <property type="entry name" value="DBR1_C"/>
</dbReference>
<reference evidence="15" key="1">
    <citation type="submission" date="2020-05" db="EMBL/GenBank/DDBJ databases">
        <title>Phylogenomic resolution of chytrid fungi.</title>
        <authorList>
            <person name="Stajich J.E."/>
            <person name="Amses K."/>
            <person name="Simmons R."/>
            <person name="Seto K."/>
            <person name="Myers J."/>
            <person name="Bonds A."/>
            <person name="Quandt C.A."/>
            <person name="Barry K."/>
            <person name="Liu P."/>
            <person name="Grigoriev I."/>
            <person name="Longcore J.E."/>
            <person name="James T.Y."/>
        </authorList>
    </citation>
    <scope>NUCLEOTIDE SEQUENCE</scope>
    <source>
        <strain evidence="15">JEL0379</strain>
    </source>
</reference>
<keyword evidence="16" id="KW-1185">Reference proteome</keyword>
<evidence type="ECO:0000259" key="14">
    <source>
        <dbReference type="SMART" id="SM01124"/>
    </source>
</evidence>
<feature type="region of interest" description="Disordered" evidence="13">
    <location>
        <begin position="264"/>
        <end position="340"/>
    </location>
</feature>
<keyword evidence="11" id="KW-0464">Manganese</keyword>
<evidence type="ECO:0000256" key="4">
    <source>
        <dbReference type="ARBA" id="ARBA00004123"/>
    </source>
</evidence>
<keyword evidence="10" id="KW-0408">Iron</keyword>
<feature type="compositionally biased region" description="Acidic residues" evidence="13">
    <location>
        <begin position="578"/>
        <end position="609"/>
    </location>
</feature>
<dbReference type="FunFam" id="3.60.21.10:FF:000035">
    <property type="entry name" value="Lariat debranching enzyme"/>
    <property type="match status" value="1"/>
</dbReference>
<feature type="domain" description="Lariat debranching enzyme C-terminal" evidence="14">
    <location>
        <begin position="337"/>
        <end position="477"/>
    </location>
</feature>
<feature type="region of interest" description="Disordered" evidence="13">
    <location>
        <begin position="553"/>
        <end position="663"/>
    </location>
</feature>
<feature type="compositionally biased region" description="Acidic residues" evidence="13">
    <location>
        <begin position="269"/>
        <end position="279"/>
    </location>
</feature>
<name>A0AAD5TEX7_9FUNG</name>
<feature type="region of interest" description="Disordered" evidence="13">
    <location>
        <begin position="438"/>
        <end position="460"/>
    </location>
</feature>
<dbReference type="Gene3D" id="3.60.21.10">
    <property type="match status" value="1"/>
</dbReference>
<feature type="compositionally biased region" description="Basic and acidic residues" evidence="13">
    <location>
        <begin position="299"/>
        <end position="310"/>
    </location>
</feature>
<dbReference type="GO" id="GO:0008419">
    <property type="term" value="F:RNA lariat debranching enzyme activity"/>
    <property type="evidence" value="ECO:0007669"/>
    <property type="project" value="UniProtKB-ARBA"/>
</dbReference>
<feature type="compositionally biased region" description="Polar residues" evidence="13">
    <location>
        <begin position="438"/>
        <end position="453"/>
    </location>
</feature>
<dbReference type="PANTHER" id="PTHR12849:SF0">
    <property type="entry name" value="LARIAT DEBRANCHING ENZYME"/>
    <property type="match status" value="1"/>
</dbReference>
<sequence length="663" mass="72781">MRIAIEGCCHGELDRIYASLANLQRLEKFSIDLLLICGDFQSIRNTGDLSSLACPGKYRALGTFYKYYSGEKRAPIPTIFIGGNHEASSYLWELYHGGWVAPNIYYLGFAGVVNFGGLRISGLSGIFKKQDYDCGYFEKQPFNDNGIRSVYHVRKFNVYRLAQIRQPIDIMLSHDWPRGIAMHGNTRQLVQNKPFLAGEINTNTLGSYPSEFLLKRLRPNYWFAAHLHVKFAAIYNHEQTAPVVPQPPPDEKDITAAIVDNPDEINIGSDEESDGEVADGDAPVNGQGDAAEAVSMEARPVKGELSKTEADGSDAVKSQDLDTDGNPASAPGSPEIAPAGAKQTAKFTKFLALDKCLPGHDFLQIVNFPEADDSSLFLSYDEEWLAIMRATHDLFSTSREQKKVPEDSEIARRIAEDLQWVQENVPDLRAPHNFVVTSPAHTPSANSKPNRATRSGKPYLNPQTTALCDLLGLPNNINVGGLAPGTVDPALAPLPRPPPPPPPPPKAAKRVKLALPPPKKEEPMEGVVPTDPRLVNEHVLPVLEPMAVLKHEAEKTSSNNFPLTTASVPVQAEISYADNEEPEYQDYKTEEDEDGEVEEGETDEEEEGEEKTQQNDEILFLTRFLGKGDGEDDEEQSDDSDDGSGDEAVGAGFSIDNKGSPPF</sequence>
<evidence type="ECO:0000256" key="3">
    <source>
        <dbReference type="ARBA" id="ARBA00001954"/>
    </source>
</evidence>
<keyword evidence="9" id="KW-0862">Zinc</keyword>
<evidence type="ECO:0000256" key="13">
    <source>
        <dbReference type="SAM" id="MobiDB-lite"/>
    </source>
</evidence>
<evidence type="ECO:0000256" key="5">
    <source>
        <dbReference type="ARBA" id="ARBA00006045"/>
    </source>
</evidence>
<comment type="similarity">
    <text evidence="5">Belongs to the lariat debranching enzyme family.</text>
</comment>
<organism evidence="15 16">
    <name type="scientific">Geranomyces variabilis</name>
    <dbReference type="NCBI Taxonomy" id="109894"/>
    <lineage>
        <taxon>Eukaryota</taxon>
        <taxon>Fungi</taxon>
        <taxon>Fungi incertae sedis</taxon>
        <taxon>Chytridiomycota</taxon>
        <taxon>Chytridiomycota incertae sedis</taxon>
        <taxon>Chytridiomycetes</taxon>
        <taxon>Spizellomycetales</taxon>
        <taxon>Powellomycetaceae</taxon>
        <taxon>Geranomyces</taxon>
    </lineage>
</organism>
<evidence type="ECO:0000313" key="16">
    <source>
        <dbReference type="Proteomes" id="UP001212152"/>
    </source>
</evidence>
<comment type="subcellular location">
    <subcellularLocation>
        <location evidence="4">Nucleus</location>
    </subcellularLocation>
</comment>
<evidence type="ECO:0000256" key="6">
    <source>
        <dbReference type="ARBA" id="ARBA00022664"/>
    </source>
</evidence>
<dbReference type="Pfam" id="PF05011">
    <property type="entry name" value="DBR1"/>
    <property type="match status" value="1"/>
</dbReference>
<comment type="cofactor">
    <cofactor evidence="2">
        <name>Zn(2+)</name>
        <dbReference type="ChEBI" id="CHEBI:29105"/>
    </cofactor>
</comment>
<dbReference type="Pfam" id="PF00149">
    <property type="entry name" value="Metallophos"/>
    <property type="match status" value="1"/>
</dbReference>
<keyword evidence="8" id="KW-0378">Hydrolase</keyword>
<dbReference type="InterPro" id="IPR004843">
    <property type="entry name" value="Calcineurin-like_PHP"/>
</dbReference>
<dbReference type="SMART" id="SM01124">
    <property type="entry name" value="DBR1"/>
    <property type="match status" value="1"/>
</dbReference>
<feature type="compositionally biased region" description="Acidic residues" evidence="13">
    <location>
        <begin position="630"/>
        <end position="645"/>
    </location>
</feature>
<protein>
    <submittedName>
        <fullName evidence="15">Lariat debranching enzyme</fullName>
    </submittedName>
</protein>
<accession>A0AAD5TEX7</accession>
<feature type="region of interest" description="Disordered" evidence="13">
    <location>
        <begin position="489"/>
        <end position="510"/>
    </location>
</feature>
<dbReference type="SUPFAM" id="SSF56300">
    <property type="entry name" value="Metallo-dependent phosphatases"/>
    <property type="match status" value="1"/>
</dbReference>
<dbReference type="InterPro" id="IPR029052">
    <property type="entry name" value="Metallo-depent_PP-like"/>
</dbReference>
<evidence type="ECO:0000256" key="12">
    <source>
        <dbReference type="ARBA" id="ARBA00023242"/>
    </source>
</evidence>
<evidence type="ECO:0000256" key="7">
    <source>
        <dbReference type="ARBA" id="ARBA00022723"/>
    </source>
</evidence>
<evidence type="ECO:0000256" key="10">
    <source>
        <dbReference type="ARBA" id="ARBA00023004"/>
    </source>
</evidence>
<keyword evidence="12" id="KW-0539">Nucleus</keyword>
<feature type="compositionally biased region" description="Polar residues" evidence="13">
    <location>
        <begin position="556"/>
        <end position="568"/>
    </location>
</feature>
<evidence type="ECO:0000256" key="9">
    <source>
        <dbReference type="ARBA" id="ARBA00022833"/>
    </source>
</evidence>
<dbReference type="GO" id="GO:0000398">
    <property type="term" value="P:mRNA splicing, via spliceosome"/>
    <property type="evidence" value="ECO:0007669"/>
    <property type="project" value="TreeGrafter"/>
</dbReference>
<dbReference type="InterPro" id="IPR041816">
    <property type="entry name" value="Dbr1_N"/>
</dbReference>
<proteinExistence type="inferred from homology"/>
<comment type="cofactor">
    <cofactor evidence="1">
        <name>Mn(2+)</name>
        <dbReference type="ChEBI" id="CHEBI:29035"/>
    </cofactor>
</comment>
<evidence type="ECO:0000313" key="15">
    <source>
        <dbReference type="EMBL" id="KAJ3173307.1"/>
    </source>
</evidence>
<dbReference type="PANTHER" id="PTHR12849">
    <property type="entry name" value="RNA LARIAT DEBRANCHING ENZYME"/>
    <property type="match status" value="1"/>
</dbReference>
<keyword evidence="7" id="KW-0479">Metal-binding</keyword>
<comment type="cofactor">
    <cofactor evidence="3">
        <name>Fe(2+)</name>
        <dbReference type="ChEBI" id="CHEBI:29033"/>
    </cofactor>
</comment>